<proteinExistence type="predicted"/>
<gene>
    <name evidence="3" type="ORF">WDS16_06570</name>
</gene>
<feature type="domain" description="PucR C-terminal helix-turn-helix" evidence="2">
    <location>
        <begin position="291"/>
        <end position="349"/>
    </location>
</feature>
<dbReference type="EMBL" id="CP147846">
    <property type="protein sequence ID" value="WXG70179.1"/>
    <property type="molecule type" value="Genomic_DNA"/>
</dbReference>
<accession>A0ABZ2PLZ4</accession>
<evidence type="ECO:0000313" key="3">
    <source>
        <dbReference type="EMBL" id="WXG70179.1"/>
    </source>
</evidence>
<evidence type="ECO:0000259" key="1">
    <source>
        <dbReference type="Pfam" id="PF05651"/>
    </source>
</evidence>
<dbReference type="InterPro" id="IPR008599">
    <property type="entry name" value="Diacid_rec"/>
</dbReference>
<dbReference type="Pfam" id="PF13556">
    <property type="entry name" value="HTH_30"/>
    <property type="match status" value="1"/>
</dbReference>
<dbReference type="PANTHER" id="PTHR33744">
    <property type="entry name" value="CARBOHYDRATE DIACID REGULATOR"/>
    <property type="match status" value="1"/>
</dbReference>
<organism evidence="3 4">
    <name type="scientific">Rhodococcus sovatensis</name>
    <dbReference type="NCBI Taxonomy" id="1805840"/>
    <lineage>
        <taxon>Bacteria</taxon>
        <taxon>Bacillati</taxon>
        <taxon>Actinomycetota</taxon>
        <taxon>Actinomycetes</taxon>
        <taxon>Mycobacteriales</taxon>
        <taxon>Nocardiaceae</taxon>
        <taxon>Rhodococcus</taxon>
    </lineage>
</organism>
<sequence length="362" mass="38719">MRSSILTAELAQRVVDQVRPVVTHNVNIMDDRGIIIASVDPSRLGTVHHGAVLALERRDAIRIEADRADTRMGVNVPLVIDGVPVGVVGITGTPTIVEPIARVLVLTVSLLLKQEQHLDDSRWREATLHDLLNAMIDGAGVSEARVLAKLRDVGRPLRSPWTILVARSSSSCQPDASSHRNSLVGIDNAVAIERDGSLWVLVGSSDAGTRGVVVDRLHAAGASVVCGRAGATMPELLVDAQKLRVLLGHSVPDGLVHELSSLDVDVLVSRQPDAIARDSVERILAPLNPTLRETASVVISHNLSVVTSATALHTHRNTVVQRLARIKELTGLDLRLFDDAVTMKLALAAARQLADSDKTNSA</sequence>
<name>A0ABZ2PLZ4_9NOCA</name>
<dbReference type="InterPro" id="IPR042070">
    <property type="entry name" value="PucR_C-HTH_sf"/>
</dbReference>
<evidence type="ECO:0000259" key="2">
    <source>
        <dbReference type="Pfam" id="PF13556"/>
    </source>
</evidence>
<dbReference type="Proteomes" id="UP001432000">
    <property type="component" value="Chromosome"/>
</dbReference>
<keyword evidence="4" id="KW-1185">Reference proteome</keyword>
<evidence type="ECO:0000313" key="4">
    <source>
        <dbReference type="Proteomes" id="UP001432000"/>
    </source>
</evidence>
<dbReference type="InterPro" id="IPR025736">
    <property type="entry name" value="PucR_C-HTH_dom"/>
</dbReference>
<feature type="domain" description="Putative sugar diacid recognition" evidence="1">
    <location>
        <begin position="6"/>
        <end position="133"/>
    </location>
</feature>
<dbReference type="Gene3D" id="1.10.10.2840">
    <property type="entry name" value="PucR C-terminal helix-turn-helix domain"/>
    <property type="match status" value="1"/>
</dbReference>
<dbReference type="InterPro" id="IPR051448">
    <property type="entry name" value="CdaR-like_regulators"/>
</dbReference>
<reference evidence="3 4" key="1">
    <citation type="submission" date="2024-03" db="EMBL/GenBank/DDBJ databases">
        <title>Natural products discovery in diverse microorganisms through a two-stage MS feature dereplication strategy.</title>
        <authorList>
            <person name="Zhang R."/>
        </authorList>
    </citation>
    <scope>NUCLEOTIDE SEQUENCE [LARGE SCALE GENOMIC DNA]</scope>
    <source>
        <strain evidence="3 4">18930</strain>
    </source>
</reference>
<protein>
    <submittedName>
        <fullName evidence="3">Sugar diacid recognition domain-containing protein</fullName>
    </submittedName>
</protein>
<dbReference type="PANTHER" id="PTHR33744:SF15">
    <property type="entry name" value="CARBOHYDRATE DIACID REGULATOR"/>
    <property type="match status" value="1"/>
</dbReference>
<dbReference type="Pfam" id="PF05651">
    <property type="entry name" value="Diacid_rec"/>
    <property type="match status" value="1"/>
</dbReference>
<dbReference type="RefSeq" id="WP_338891407.1">
    <property type="nucleotide sequence ID" value="NZ_CP147846.1"/>
</dbReference>